<comment type="caution">
    <text evidence="5">The sequence shown here is derived from an EMBL/GenBank/DDBJ whole genome shotgun (WGS) entry which is preliminary data.</text>
</comment>
<keyword evidence="2 5" id="KW-0238">DNA-binding</keyword>
<dbReference type="InterPro" id="IPR000843">
    <property type="entry name" value="HTH_LacI"/>
</dbReference>
<reference evidence="5 6" key="1">
    <citation type="submission" date="2024-03" db="EMBL/GenBank/DDBJ databases">
        <title>Sequence of Lycoming College Course Isolates.</title>
        <authorList>
            <person name="Plotts O."/>
            <person name="Newman J."/>
        </authorList>
    </citation>
    <scope>NUCLEOTIDE SEQUENCE [LARGE SCALE GENOMIC DNA]</scope>
    <source>
        <strain evidence="5 6">CJB-3</strain>
    </source>
</reference>
<evidence type="ECO:0000256" key="2">
    <source>
        <dbReference type="ARBA" id="ARBA00023125"/>
    </source>
</evidence>
<dbReference type="Gene3D" id="3.40.50.2300">
    <property type="match status" value="2"/>
</dbReference>
<evidence type="ECO:0000259" key="4">
    <source>
        <dbReference type="PROSITE" id="PS50932"/>
    </source>
</evidence>
<dbReference type="GO" id="GO:0003677">
    <property type="term" value="F:DNA binding"/>
    <property type="evidence" value="ECO:0007669"/>
    <property type="project" value="UniProtKB-KW"/>
</dbReference>
<sequence>MYKPITLKDIAIALDLSPSTVSRALRDTYDISEKTKKLVNDYATLVNYQSNPMAAGLRSKKSKSIGIVVPDLANSFFSQAISGIESIAEKEGYHTIISQTKDSYHKEIEVINHMANRYVDGLIITMSSETTEYTHLQQMHKSGLPIVFFDRIVDEINTYKVVCNNFESCYKATTQLIENGKRNIAFLANAPQLSISKERIGGYKTAMTDQLISSRDELIKFCPSGGSDYEEVELAIKQLMALDESPDAIFVAGDRLSMACLRAVKNLGIKSDELSIIGFSNVDIIDLLQTPISHIRQRAFEMGQISMTMLLKIIETKYPITDFETKVIDADIFWMEHLSV</sequence>
<evidence type="ECO:0000313" key="5">
    <source>
        <dbReference type="EMBL" id="MEJ2903620.1"/>
    </source>
</evidence>
<proteinExistence type="predicted"/>
<evidence type="ECO:0000256" key="1">
    <source>
        <dbReference type="ARBA" id="ARBA00023015"/>
    </source>
</evidence>
<dbReference type="PANTHER" id="PTHR30146">
    <property type="entry name" value="LACI-RELATED TRANSCRIPTIONAL REPRESSOR"/>
    <property type="match status" value="1"/>
</dbReference>
<dbReference type="SMART" id="SM00354">
    <property type="entry name" value="HTH_LACI"/>
    <property type="match status" value="1"/>
</dbReference>
<dbReference type="SUPFAM" id="SSF53822">
    <property type="entry name" value="Periplasmic binding protein-like I"/>
    <property type="match status" value="1"/>
</dbReference>
<evidence type="ECO:0000313" key="6">
    <source>
        <dbReference type="Proteomes" id="UP001378956"/>
    </source>
</evidence>
<gene>
    <name evidence="5" type="ORF">WAE58_14335</name>
</gene>
<keyword evidence="3" id="KW-0804">Transcription</keyword>
<protein>
    <submittedName>
        <fullName evidence="5">LacI family DNA-binding transcriptional regulator</fullName>
    </submittedName>
</protein>
<accession>A0ABU8NMY5</accession>
<dbReference type="PROSITE" id="PS00717">
    <property type="entry name" value="SIGMA54_1"/>
    <property type="match status" value="1"/>
</dbReference>
<evidence type="ECO:0000256" key="3">
    <source>
        <dbReference type="ARBA" id="ARBA00023163"/>
    </source>
</evidence>
<dbReference type="InterPro" id="IPR001761">
    <property type="entry name" value="Peripla_BP/Lac1_sug-bd_dom"/>
</dbReference>
<dbReference type="InterPro" id="IPR000394">
    <property type="entry name" value="RNA_pol_sigma_54"/>
</dbReference>
<organism evidence="5 6">
    <name type="scientific">Pedobacter panaciterrae</name>
    <dbReference type="NCBI Taxonomy" id="363849"/>
    <lineage>
        <taxon>Bacteria</taxon>
        <taxon>Pseudomonadati</taxon>
        <taxon>Bacteroidota</taxon>
        <taxon>Sphingobacteriia</taxon>
        <taxon>Sphingobacteriales</taxon>
        <taxon>Sphingobacteriaceae</taxon>
        <taxon>Pedobacter</taxon>
    </lineage>
</organism>
<keyword evidence="6" id="KW-1185">Reference proteome</keyword>
<dbReference type="Proteomes" id="UP001378956">
    <property type="component" value="Unassembled WGS sequence"/>
</dbReference>
<dbReference type="CDD" id="cd06267">
    <property type="entry name" value="PBP1_LacI_sugar_binding-like"/>
    <property type="match status" value="1"/>
</dbReference>
<dbReference type="CDD" id="cd01392">
    <property type="entry name" value="HTH_LacI"/>
    <property type="match status" value="1"/>
</dbReference>
<name>A0ABU8NMY5_9SPHI</name>
<dbReference type="PROSITE" id="PS50932">
    <property type="entry name" value="HTH_LACI_2"/>
    <property type="match status" value="1"/>
</dbReference>
<dbReference type="SUPFAM" id="SSF47413">
    <property type="entry name" value="lambda repressor-like DNA-binding domains"/>
    <property type="match status" value="1"/>
</dbReference>
<dbReference type="PANTHER" id="PTHR30146:SF109">
    <property type="entry name" value="HTH-TYPE TRANSCRIPTIONAL REGULATOR GALS"/>
    <property type="match status" value="1"/>
</dbReference>
<dbReference type="InterPro" id="IPR028082">
    <property type="entry name" value="Peripla_BP_I"/>
</dbReference>
<dbReference type="EMBL" id="JBBEUB010000004">
    <property type="protein sequence ID" value="MEJ2903620.1"/>
    <property type="molecule type" value="Genomic_DNA"/>
</dbReference>
<dbReference type="Pfam" id="PF00356">
    <property type="entry name" value="LacI"/>
    <property type="match status" value="1"/>
</dbReference>
<keyword evidence="1" id="KW-0805">Transcription regulation</keyword>
<dbReference type="InterPro" id="IPR010982">
    <property type="entry name" value="Lambda_DNA-bd_dom_sf"/>
</dbReference>
<dbReference type="Gene3D" id="1.10.260.40">
    <property type="entry name" value="lambda repressor-like DNA-binding domains"/>
    <property type="match status" value="1"/>
</dbReference>
<dbReference type="Pfam" id="PF00532">
    <property type="entry name" value="Peripla_BP_1"/>
    <property type="match status" value="1"/>
</dbReference>
<feature type="domain" description="HTH lacI-type" evidence="4">
    <location>
        <begin position="5"/>
        <end position="59"/>
    </location>
</feature>
<dbReference type="RefSeq" id="WP_288879201.1">
    <property type="nucleotide sequence ID" value="NZ_CBFGNQ010000015.1"/>
</dbReference>